<proteinExistence type="predicted"/>
<protein>
    <recommendedName>
        <fullName evidence="6">TEL2-interacting protein 1</fullName>
    </recommendedName>
</protein>
<organism evidence="4 5">
    <name type="scientific">Knufia peltigerae</name>
    <dbReference type="NCBI Taxonomy" id="1002370"/>
    <lineage>
        <taxon>Eukaryota</taxon>
        <taxon>Fungi</taxon>
        <taxon>Dikarya</taxon>
        <taxon>Ascomycota</taxon>
        <taxon>Pezizomycotina</taxon>
        <taxon>Eurotiomycetes</taxon>
        <taxon>Chaetothyriomycetidae</taxon>
        <taxon>Chaetothyriales</taxon>
        <taxon>Trichomeriaceae</taxon>
        <taxon>Knufia</taxon>
    </lineage>
</organism>
<sequence>MPSSDPKDYALHTRLYGLIVQLWLRAPCVELSSTALKFKANQVSAKAVLLALEPVHHALQSLGDENLLDVKLAEYAFFPLTHIFNQSKQFSSSVLELTVKCVHILVSQGWRDKIAPEMGKQLLILMGLLVSPSPGQRSEPTTDELKVASFDCISDLVLQLSRSGANVLEGPGERRIVDQLVYQLLESMADAPSDTVQTSAAQALFQIVTSITDRPLLASLLPRTVSTLVKVLRPSTEARRTKKVLVAYLNLLTVLLKNVLNDSAVSSTTVGKAAGSNDDAVILDKAWLEATAPQIDIALVQVVKLRTHDSPDISKALLDLCLMIIEDCPQTLALSLPLMVETLVVICRASESSEANAALRHLMISRQDIQDILKAKFYDWSQALPRIMQGNDDRPKQHMLDQVATAFLVLTDVSESTEELSMAIGSILIDGVSAAIASTSAKSKLVNEAPHASGVGLIQDTMQIESNFAPLVLNHQSQRGSTKAINKLVDALKDHQSAKAITRNLIDHIPDHDNNRSLSATWLALSFVQGPASQLFDMDDFVMGESSPSDLSLSRPFLISDLYAMTLPWLLESSESYNDDSPDWRLIAFSLEALVLQANQLGKSYRPELVETLFPVLTLLGSQIPMLQQHAMTTLNLLATACGYASVSQLLIENVDYLINALALRLNLFDVSREGLQVLSMMIRLCGAKVLPYLDDLIGSIFGALDNFHGYPALVEQLFEILKLVVEESTKHPEFLAIDSGAPSKDQPITQYKTSTIEDIIRDLRARKERKSKTDAEHEQATSTPRQPWSNTQTDVGVEDDGLQNNGEGAEDDPTGPVDKNNEPALSKSHQLLLNIAQSTVPHLSSPSDRVRLTLLSLLQDLCLLLEKDENSFLPLINAIWPAVIPRLVSSKDNSMHDMPYTVQAAADTVAMICRAAGDFMASRIEEVFSDIEALFRQTYHSVSASQKGRLAHPKGKGLLIDSITSSEQGLVLEVGGEPRAGAISRSSVETTSRSSDAQTLSALTRLFVSILTNVRLSEDSADRVYNLLAPLLATSDGEQVRKALFSYNEDAVWLIERHTKDSFHEDSHV</sequence>
<dbReference type="InterPro" id="IPR057567">
    <property type="entry name" value="TPR_TTI1_C"/>
</dbReference>
<evidence type="ECO:0000313" key="4">
    <source>
        <dbReference type="EMBL" id="KAJ9640777.1"/>
    </source>
</evidence>
<feature type="domain" description="TTI1 N-terminal TPR" evidence="2">
    <location>
        <begin position="24"/>
        <end position="347"/>
    </location>
</feature>
<reference evidence="4" key="1">
    <citation type="submission" date="2022-10" db="EMBL/GenBank/DDBJ databases">
        <title>Culturing micro-colonial fungi from biological soil crusts in the Mojave desert and describing Neophaeococcomyces mojavensis, and introducing the new genera and species Taxawa tesnikishii.</title>
        <authorList>
            <person name="Kurbessoian T."/>
            <person name="Stajich J.E."/>
        </authorList>
    </citation>
    <scope>NUCLEOTIDE SEQUENCE</scope>
    <source>
        <strain evidence="4">TK_35</strain>
    </source>
</reference>
<name>A0AA39D0M0_9EURO</name>
<dbReference type="Pfam" id="PF24181">
    <property type="entry name" value="TPR_TTI1_C"/>
    <property type="match status" value="1"/>
</dbReference>
<evidence type="ECO:0000313" key="5">
    <source>
        <dbReference type="Proteomes" id="UP001172681"/>
    </source>
</evidence>
<dbReference type="InterPro" id="IPR011989">
    <property type="entry name" value="ARM-like"/>
</dbReference>
<dbReference type="GO" id="GO:0005737">
    <property type="term" value="C:cytoplasm"/>
    <property type="evidence" value="ECO:0007669"/>
    <property type="project" value="TreeGrafter"/>
</dbReference>
<accession>A0AA39D0M0</accession>
<keyword evidence="5" id="KW-1185">Reference proteome</keyword>
<dbReference type="Gene3D" id="1.25.10.10">
    <property type="entry name" value="Leucine-rich Repeat Variant"/>
    <property type="match status" value="2"/>
</dbReference>
<dbReference type="PANTHER" id="PTHR18460:SF3">
    <property type="entry name" value="TELO2-INTERACTING PROTEIN 1 HOMOLOG"/>
    <property type="match status" value="1"/>
</dbReference>
<evidence type="ECO:0000259" key="2">
    <source>
        <dbReference type="Pfam" id="PF24173"/>
    </source>
</evidence>
<comment type="caution">
    <text evidence="4">The sequence shown here is derived from an EMBL/GenBank/DDBJ whole genome shotgun (WGS) entry which is preliminary data.</text>
</comment>
<dbReference type="Proteomes" id="UP001172681">
    <property type="component" value="Unassembled WGS sequence"/>
</dbReference>
<feature type="domain" description="TTI1 C-terminal TPR" evidence="3">
    <location>
        <begin position="750"/>
        <end position="938"/>
    </location>
</feature>
<dbReference type="InterPro" id="IPR052587">
    <property type="entry name" value="TELO2-interacting_protein_1"/>
</dbReference>
<feature type="compositionally biased region" description="Polar residues" evidence="1">
    <location>
        <begin position="781"/>
        <end position="795"/>
    </location>
</feature>
<dbReference type="Pfam" id="PF21547">
    <property type="entry name" value="TTI1"/>
    <property type="match status" value="1"/>
</dbReference>
<dbReference type="AlphaFoldDB" id="A0AA39D0M0"/>
<evidence type="ECO:0000259" key="3">
    <source>
        <dbReference type="Pfam" id="PF24181"/>
    </source>
</evidence>
<evidence type="ECO:0000256" key="1">
    <source>
        <dbReference type="SAM" id="MobiDB-lite"/>
    </source>
</evidence>
<dbReference type="SUPFAM" id="SSF48371">
    <property type="entry name" value="ARM repeat"/>
    <property type="match status" value="1"/>
</dbReference>
<feature type="compositionally biased region" description="Basic and acidic residues" evidence="1">
    <location>
        <begin position="768"/>
        <end position="780"/>
    </location>
</feature>
<dbReference type="PANTHER" id="PTHR18460">
    <property type="entry name" value="TEL2 INTERACTING PROTEIN 1 TTI1 FAMILY MEMBER"/>
    <property type="match status" value="1"/>
</dbReference>
<gene>
    <name evidence="4" type="ORF">H2204_003066</name>
</gene>
<dbReference type="InterPro" id="IPR016024">
    <property type="entry name" value="ARM-type_fold"/>
</dbReference>
<dbReference type="InterPro" id="IPR057566">
    <property type="entry name" value="TPR_TTI1_N"/>
</dbReference>
<feature type="region of interest" description="Disordered" evidence="1">
    <location>
        <begin position="768"/>
        <end position="824"/>
    </location>
</feature>
<dbReference type="Pfam" id="PF24173">
    <property type="entry name" value="TPR_TTI1_N"/>
    <property type="match status" value="1"/>
</dbReference>
<dbReference type="EMBL" id="JAPDRN010000013">
    <property type="protein sequence ID" value="KAJ9640777.1"/>
    <property type="molecule type" value="Genomic_DNA"/>
</dbReference>
<dbReference type="InterPro" id="IPR049362">
    <property type="entry name" value="TTI1_rpt"/>
</dbReference>
<evidence type="ECO:0008006" key="6">
    <source>
        <dbReference type="Google" id="ProtNLM"/>
    </source>
</evidence>